<dbReference type="EMBL" id="CP013259">
    <property type="protein sequence ID" value="ANZ22421.1"/>
    <property type="molecule type" value="Genomic_DNA"/>
</dbReference>
<evidence type="ECO:0000259" key="7">
    <source>
        <dbReference type="PROSITE" id="PS51710"/>
    </source>
</evidence>
<dbReference type="GO" id="GO:0005737">
    <property type="term" value="C:cytoplasm"/>
    <property type="evidence" value="ECO:0007669"/>
    <property type="project" value="TreeGrafter"/>
</dbReference>
<evidence type="ECO:0000256" key="3">
    <source>
        <dbReference type="ARBA" id="ARBA00022741"/>
    </source>
</evidence>
<dbReference type="Gene3D" id="1.10.150.300">
    <property type="entry name" value="TGS-like domain"/>
    <property type="match status" value="1"/>
</dbReference>
<sequence>MGFKCGIVGLPNIGKSTLFNLLTKGNSAVANFPFCTIEPNIAKVSVLDERLNRLANIVLPKKIIHASIEFIDIAGLVKGAAQGEGLGNQFLNNIRETNAIAHVVRCFQDNKISHVYDDIKPERDIEIINTELILSDLDVCEKHLLKYKKKTTLRTQDVQKKINILEKCIKHLTQCLMLKNLNLNLDERNTISSLRLLTLKPTMYIANMNEEKESLLLLKKVYHIAKKENAPVIPISANLELDLIKMNEIEKKSFMKVFNIKSLGLNNIISAGYQLLKLITFFTVGKKEIRAWPILDGSTSLQAAHKIHTDFSKGFIRVQIIKYNDFIKYKNEVKIRELGKCTKEGKNYKIEDGDIVHFLFNV</sequence>
<dbReference type="AlphaFoldDB" id="A0A1B2H867"/>
<dbReference type="GO" id="GO:0043023">
    <property type="term" value="F:ribosomal large subunit binding"/>
    <property type="evidence" value="ECO:0007669"/>
    <property type="project" value="UniProtKB-UniRule"/>
</dbReference>
<dbReference type="PANTHER" id="PTHR23305:SF18">
    <property type="entry name" value="OBG-TYPE G DOMAIN-CONTAINING PROTEIN"/>
    <property type="match status" value="1"/>
</dbReference>
<dbReference type="InterPro" id="IPR041706">
    <property type="entry name" value="YchF_N"/>
</dbReference>
<dbReference type="InterPro" id="IPR004396">
    <property type="entry name" value="ATPase_YchF/OLA1"/>
</dbReference>
<comment type="similarity">
    <text evidence="6">Belongs to the TRAFAC class OBG-HflX-like GTPase superfamily. OBG GTPase family. YchF/OLA1 subfamily.</text>
</comment>
<dbReference type="NCBIfam" id="TIGR00092">
    <property type="entry name" value="redox-regulated ATPase YchF"/>
    <property type="match status" value="1"/>
</dbReference>
<dbReference type="STRING" id="118101.ATN01_00960"/>
<proteinExistence type="inferred from homology"/>
<dbReference type="GO" id="GO:0005525">
    <property type="term" value="F:GTP binding"/>
    <property type="evidence" value="ECO:0007669"/>
    <property type="project" value="InterPro"/>
</dbReference>
<protein>
    <recommendedName>
        <fullName evidence="6">Ribosome-binding ATPase YchF</fullName>
    </recommendedName>
</protein>
<evidence type="ECO:0000256" key="2">
    <source>
        <dbReference type="ARBA" id="ARBA00022723"/>
    </source>
</evidence>
<dbReference type="GO" id="GO:0005524">
    <property type="term" value="F:ATP binding"/>
    <property type="evidence" value="ECO:0007669"/>
    <property type="project" value="UniProtKB-UniRule"/>
</dbReference>
<dbReference type="Gene3D" id="3.40.50.300">
    <property type="entry name" value="P-loop containing nucleotide triphosphate hydrolases"/>
    <property type="match status" value="1"/>
</dbReference>
<dbReference type="CDD" id="cd01900">
    <property type="entry name" value="YchF"/>
    <property type="match status" value="1"/>
</dbReference>
<dbReference type="RefSeq" id="WP_075433242.1">
    <property type="nucleotide sequence ID" value="NZ_CP013259.1"/>
</dbReference>
<dbReference type="PANTHER" id="PTHR23305">
    <property type="entry name" value="OBG GTPASE FAMILY"/>
    <property type="match status" value="1"/>
</dbReference>
<evidence type="ECO:0000313" key="10">
    <source>
        <dbReference type="Proteomes" id="UP000093070"/>
    </source>
</evidence>
<dbReference type="FunFam" id="3.10.20.30:FF:000001">
    <property type="entry name" value="Ribosome-binding ATPase YchF"/>
    <property type="match status" value="1"/>
</dbReference>
<dbReference type="SUPFAM" id="SSF52540">
    <property type="entry name" value="P-loop containing nucleoside triphosphate hydrolases"/>
    <property type="match status" value="1"/>
</dbReference>
<dbReference type="Pfam" id="PF06071">
    <property type="entry name" value="YchF-GTPase_C"/>
    <property type="match status" value="1"/>
</dbReference>
<dbReference type="Gene3D" id="3.10.20.30">
    <property type="match status" value="1"/>
</dbReference>
<evidence type="ECO:0000256" key="5">
    <source>
        <dbReference type="ARBA" id="ARBA00022842"/>
    </source>
</evidence>
<keyword evidence="2" id="KW-0479">Metal-binding</keyword>
<keyword evidence="4 6" id="KW-0067">ATP-binding</keyword>
<gene>
    <name evidence="6 9" type="primary">ychF</name>
    <name evidence="9" type="ORF">ATN01_00960</name>
</gene>
<dbReference type="OrthoDB" id="9810373at2"/>
<evidence type="ECO:0000313" key="9">
    <source>
        <dbReference type="EMBL" id="ANZ22421.1"/>
    </source>
</evidence>
<dbReference type="InterPro" id="IPR012675">
    <property type="entry name" value="Beta-grasp_dom_sf"/>
</dbReference>
<accession>A0A1B2H867</accession>
<dbReference type="InterPro" id="IPR027417">
    <property type="entry name" value="P-loop_NTPase"/>
</dbReference>
<evidence type="ECO:0000256" key="6">
    <source>
        <dbReference type="HAMAP-Rule" id="MF_00944"/>
    </source>
</evidence>
<dbReference type="PROSITE" id="PS51880">
    <property type="entry name" value="TGS"/>
    <property type="match status" value="1"/>
</dbReference>
<feature type="domain" description="OBG-type G" evidence="7">
    <location>
        <begin position="3"/>
        <end position="255"/>
    </location>
</feature>
<comment type="cofactor">
    <cofactor evidence="1">
        <name>Mg(2+)</name>
        <dbReference type="ChEBI" id="CHEBI:18420"/>
    </cofactor>
</comment>
<evidence type="ECO:0000256" key="4">
    <source>
        <dbReference type="ARBA" id="ARBA00022840"/>
    </source>
</evidence>
<dbReference type="InterPro" id="IPR006073">
    <property type="entry name" value="GTP-bd"/>
</dbReference>
<comment type="function">
    <text evidence="6">ATPase that binds to both the 70S ribosome and the 50S ribosomal subunit in a nucleotide-independent manner.</text>
</comment>
<dbReference type="HAMAP" id="MF_00944">
    <property type="entry name" value="YchF_OLA1_ATPase"/>
    <property type="match status" value="1"/>
</dbReference>
<dbReference type="SUPFAM" id="SSF81271">
    <property type="entry name" value="TGS-like"/>
    <property type="match status" value="1"/>
</dbReference>
<evidence type="ECO:0000259" key="8">
    <source>
        <dbReference type="PROSITE" id="PS51880"/>
    </source>
</evidence>
<dbReference type="PATRIC" id="fig|118101.4.peg.187"/>
<dbReference type="GO" id="GO:0016887">
    <property type="term" value="F:ATP hydrolysis activity"/>
    <property type="evidence" value="ECO:0007669"/>
    <property type="project" value="UniProtKB-UniRule"/>
</dbReference>
<dbReference type="PIRSF" id="PIRSF006641">
    <property type="entry name" value="CHP00092"/>
    <property type="match status" value="1"/>
</dbReference>
<dbReference type="InterPro" id="IPR012676">
    <property type="entry name" value="TGS-like"/>
</dbReference>
<evidence type="ECO:0000256" key="1">
    <source>
        <dbReference type="ARBA" id="ARBA00001946"/>
    </source>
</evidence>
<dbReference type="PROSITE" id="PS51710">
    <property type="entry name" value="G_OBG"/>
    <property type="match status" value="1"/>
</dbReference>
<dbReference type="GO" id="GO:0046872">
    <property type="term" value="F:metal ion binding"/>
    <property type="evidence" value="ECO:0007669"/>
    <property type="project" value="UniProtKB-KW"/>
</dbReference>
<feature type="binding site" evidence="6">
    <location>
        <begin position="12"/>
        <end position="17"/>
    </location>
    <ligand>
        <name>ATP</name>
        <dbReference type="ChEBI" id="CHEBI:30616"/>
    </ligand>
</feature>
<dbReference type="InterPro" id="IPR023192">
    <property type="entry name" value="TGS-like_dom_sf"/>
</dbReference>
<dbReference type="InterPro" id="IPR004095">
    <property type="entry name" value="TGS"/>
</dbReference>
<keyword evidence="5" id="KW-0460">Magnesium</keyword>
<keyword evidence="3 6" id="KW-0547">Nucleotide-binding</keyword>
<dbReference type="FunFam" id="1.10.150.300:FF:000001">
    <property type="entry name" value="Ribosome-binding ATPase YchF"/>
    <property type="match status" value="1"/>
</dbReference>
<dbReference type="InterPro" id="IPR031167">
    <property type="entry name" value="G_OBG"/>
</dbReference>
<organism evidence="9 10">
    <name type="scientific">Buchnera aphidicola subsp. Diuraphis noxia</name>
    <dbReference type="NCBI Taxonomy" id="118101"/>
    <lineage>
        <taxon>Bacteria</taxon>
        <taxon>Pseudomonadati</taxon>
        <taxon>Pseudomonadota</taxon>
        <taxon>Gammaproteobacteria</taxon>
        <taxon>Enterobacterales</taxon>
        <taxon>Erwiniaceae</taxon>
        <taxon>Buchnera</taxon>
    </lineage>
</organism>
<dbReference type="Proteomes" id="UP000093070">
    <property type="component" value="Chromosome"/>
</dbReference>
<dbReference type="InterPro" id="IPR013029">
    <property type="entry name" value="YchF_C"/>
</dbReference>
<name>A0A1B2H867_BUCDN</name>
<dbReference type="PRINTS" id="PR00326">
    <property type="entry name" value="GTP1OBG"/>
</dbReference>
<dbReference type="Pfam" id="PF01926">
    <property type="entry name" value="MMR_HSR1"/>
    <property type="match status" value="1"/>
</dbReference>
<reference evidence="9 10" key="1">
    <citation type="submission" date="2015-11" db="EMBL/GenBank/DDBJ databases">
        <title>The complete genome of Buchnera aphidicola from Diuraphis noxia biotype SAM.</title>
        <authorList>
            <person name="Burger N.F.V."/>
            <person name="Oberholster A.-M."/>
        </authorList>
    </citation>
    <scope>NUCLEOTIDE SEQUENCE [LARGE SCALE GENOMIC DNA]</scope>
    <source>
        <strain evidence="9">SAM</strain>
    </source>
</reference>
<feature type="domain" description="TGS" evidence="8">
    <location>
        <begin position="277"/>
        <end position="360"/>
    </location>
</feature>